<evidence type="ECO:0000256" key="1">
    <source>
        <dbReference type="SAM" id="MobiDB-lite"/>
    </source>
</evidence>
<evidence type="ECO:0000313" key="2">
    <source>
        <dbReference type="EMBL" id="CAG2004024.1"/>
    </source>
</evidence>
<proteinExistence type="predicted"/>
<reference evidence="2" key="2">
    <citation type="submission" date="2021-03" db="EMBL/GenBank/DDBJ databases">
        <authorList>
            <person name="Alouane T."/>
            <person name="Langin T."/>
            <person name="Bonhomme L."/>
        </authorList>
    </citation>
    <scope>NUCLEOTIDE SEQUENCE</scope>
    <source>
        <strain evidence="2">MDC_Fg202</strain>
    </source>
</reference>
<accession>A0A4E9EGT1</accession>
<organism evidence="3">
    <name type="scientific">Gibberella zeae</name>
    <name type="common">Wheat head blight fungus</name>
    <name type="synonym">Fusarium graminearum</name>
    <dbReference type="NCBI Taxonomy" id="5518"/>
    <lineage>
        <taxon>Eukaryota</taxon>
        <taxon>Fungi</taxon>
        <taxon>Dikarya</taxon>
        <taxon>Ascomycota</taxon>
        <taxon>Pezizomycotina</taxon>
        <taxon>Sordariomycetes</taxon>
        <taxon>Hypocreomycetidae</taxon>
        <taxon>Hypocreales</taxon>
        <taxon>Nectriaceae</taxon>
        <taxon>Fusarium</taxon>
    </lineage>
</organism>
<protein>
    <submittedName>
        <fullName evidence="3">Uncharacterized protein</fullName>
    </submittedName>
</protein>
<dbReference type="EMBL" id="CAJPIJ010000179">
    <property type="protein sequence ID" value="CAG2004024.1"/>
    <property type="molecule type" value="Genomic_DNA"/>
</dbReference>
<feature type="region of interest" description="Disordered" evidence="1">
    <location>
        <begin position="1"/>
        <end position="40"/>
    </location>
</feature>
<dbReference type="Proteomes" id="UP000746612">
    <property type="component" value="Unassembled WGS sequence"/>
</dbReference>
<sequence length="171" mass="19848">MKDDNAPRENNNAPWKQRGRREEHERAERGPQRAEALDEQTRPTTFGEYIAACHSSVFSRLVIETDPKLTSKDSMTNPRDKWCPKNLRPRSSFLDQQKLTFAACSKTETSWRAQTGGGRRQGVSDRRWCVVFENHPHALSDIAEEVVERETRLTPPRTPDHRRDLNQLRPD</sequence>
<feature type="compositionally biased region" description="Basic and acidic residues" evidence="1">
    <location>
        <begin position="20"/>
        <end position="40"/>
    </location>
</feature>
<evidence type="ECO:0000313" key="3">
    <source>
        <dbReference type="EMBL" id="VIO62206.1"/>
    </source>
</evidence>
<dbReference type="AlphaFoldDB" id="A0A4E9EGT1"/>
<gene>
    <name evidence="3" type="ORF">FUG_LOCUS471380</name>
    <name evidence="2" type="ORF">MDCFG202_LOCUS495268</name>
</gene>
<name>A0A4E9EGT1_GIBZA</name>
<feature type="region of interest" description="Disordered" evidence="1">
    <location>
        <begin position="147"/>
        <end position="171"/>
    </location>
</feature>
<dbReference type="EMBL" id="CAAKMV010000160">
    <property type="protein sequence ID" value="VIO62206.1"/>
    <property type="molecule type" value="Genomic_DNA"/>
</dbReference>
<reference evidence="3" key="1">
    <citation type="submission" date="2019-04" db="EMBL/GenBank/DDBJ databases">
        <authorList>
            <person name="Melise S."/>
            <person name="Noan J."/>
            <person name="Okalmin O."/>
        </authorList>
    </citation>
    <scope>NUCLEOTIDE SEQUENCE</scope>
    <source>
        <strain evidence="3">FN9</strain>
    </source>
</reference>